<name>A0A914WVU5_9BILA</name>
<proteinExistence type="predicted"/>
<feature type="region of interest" description="Disordered" evidence="1">
    <location>
        <begin position="65"/>
        <end position="87"/>
    </location>
</feature>
<evidence type="ECO:0000256" key="1">
    <source>
        <dbReference type="SAM" id="MobiDB-lite"/>
    </source>
</evidence>
<feature type="compositionally biased region" description="Polar residues" evidence="1">
    <location>
        <begin position="65"/>
        <end position="78"/>
    </location>
</feature>
<sequence>MTLRKGTTTRCVRVSFNHRRKWTHLKRYSRPTTKRRTANHEQPIRPDREAPLGTARLGIAQSTHANCCSDRSGTSPPDSASDLCDGEPAHYRGESSVEVRPSALCSHRRQLRVLRERRRRRARHRDARRVLFTFGGLEHSPSHYADSSAFIRRPSSSVWSVPAGSTPPTAAKSADHHQIT</sequence>
<keyword evidence="2" id="KW-1185">Reference proteome</keyword>
<reference evidence="3" key="1">
    <citation type="submission" date="2022-11" db="UniProtKB">
        <authorList>
            <consortium name="WormBaseParasite"/>
        </authorList>
    </citation>
    <scope>IDENTIFICATION</scope>
</reference>
<organism evidence="2 3">
    <name type="scientific">Plectus sambesii</name>
    <dbReference type="NCBI Taxonomy" id="2011161"/>
    <lineage>
        <taxon>Eukaryota</taxon>
        <taxon>Metazoa</taxon>
        <taxon>Ecdysozoa</taxon>
        <taxon>Nematoda</taxon>
        <taxon>Chromadorea</taxon>
        <taxon>Plectida</taxon>
        <taxon>Plectina</taxon>
        <taxon>Plectoidea</taxon>
        <taxon>Plectidae</taxon>
        <taxon>Plectus</taxon>
    </lineage>
</organism>
<evidence type="ECO:0000313" key="3">
    <source>
        <dbReference type="WBParaSite" id="PSAMB.scaffold502size49157.g6571.t1"/>
    </source>
</evidence>
<feature type="region of interest" description="Disordered" evidence="1">
    <location>
        <begin position="29"/>
        <end position="52"/>
    </location>
</feature>
<evidence type="ECO:0000313" key="2">
    <source>
        <dbReference type="Proteomes" id="UP000887566"/>
    </source>
</evidence>
<dbReference type="Proteomes" id="UP000887566">
    <property type="component" value="Unplaced"/>
</dbReference>
<dbReference type="AlphaFoldDB" id="A0A914WVU5"/>
<feature type="compositionally biased region" description="Basic and acidic residues" evidence="1">
    <location>
        <begin position="38"/>
        <end position="50"/>
    </location>
</feature>
<protein>
    <submittedName>
        <fullName evidence="3">Uncharacterized protein</fullName>
    </submittedName>
</protein>
<feature type="region of interest" description="Disordered" evidence="1">
    <location>
        <begin position="157"/>
        <end position="180"/>
    </location>
</feature>
<accession>A0A914WVU5</accession>
<dbReference type="WBParaSite" id="PSAMB.scaffold502size49157.g6571.t1">
    <property type="protein sequence ID" value="PSAMB.scaffold502size49157.g6571.t1"/>
    <property type="gene ID" value="PSAMB.scaffold502size49157.g6571"/>
</dbReference>